<comment type="subcellular location">
    <subcellularLocation>
        <location evidence="1">Cell membrane</location>
        <topology evidence="1">Multi-pass membrane protein</topology>
    </subcellularLocation>
</comment>
<dbReference type="SUPFAM" id="SSF54695">
    <property type="entry name" value="POZ domain"/>
    <property type="match status" value="1"/>
</dbReference>
<feature type="transmembrane region" description="Helical" evidence="21">
    <location>
        <begin position="508"/>
        <end position="526"/>
    </location>
</feature>
<evidence type="ECO:0000256" key="9">
    <source>
        <dbReference type="ARBA" id="ARBA00022989"/>
    </source>
</evidence>
<evidence type="ECO:0000256" key="2">
    <source>
        <dbReference type="ARBA" id="ARBA00022448"/>
    </source>
</evidence>
<evidence type="ECO:0000256" key="5">
    <source>
        <dbReference type="ARBA" id="ARBA00022692"/>
    </source>
</evidence>
<evidence type="ECO:0000256" key="18">
    <source>
        <dbReference type="ARBA" id="ARBA00080555"/>
    </source>
</evidence>
<dbReference type="SMART" id="SM00225">
    <property type="entry name" value="BTB"/>
    <property type="match status" value="1"/>
</dbReference>
<evidence type="ECO:0000256" key="15">
    <source>
        <dbReference type="ARBA" id="ARBA00065612"/>
    </source>
</evidence>
<keyword evidence="2" id="KW-0813">Transport</keyword>
<keyword evidence="11 21" id="KW-0472">Membrane</keyword>
<dbReference type="Pfam" id="PF02214">
    <property type="entry name" value="BTB_2"/>
    <property type="match status" value="1"/>
</dbReference>
<dbReference type="PANTHER" id="PTHR11537">
    <property type="entry name" value="VOLTAGE-GATED POTASSIUM CHANNEL"/>
    <property type="match status" value="1"/>
</dbReference>
<evidence type="ECO:0000256" key="14">
    <source>
        <dbReference type="ARBA" id="ARBA00061446"/>
    </source>
</evidence>
<dbReference type="Gene3D" id="1.20.120.350">
    <property type="entry name" value="Voltage-gated potassium channels. Chain C"/>
    <property type="match status" value="1"/>
</dbReference>
<gene>
    <name evidence="23" type="ORF">HPG69_011650</name>
</gene>
<dbReference type="AlphaFoldDB" id="A0A7J7EHP5"/>
<dbReference type="InterPro" id="IPR000210">
    <property type="entry name" value="BTB/POZ_dom"/>
</dbReference>
<evidence type="ECO:0000256" key="10">
    <source>
        <dbReference type="ARBA" id="ARBA00023065"/>
    </source>
</evidence>
<evidence type="ECO:0000256" key="6">
    <source>
        <dbReference type="ARBA" id="ARBA00022826"/>
    </source>
</evidence>
<dbReference type="GO" id="GO:0005737">
    <property type="term" value="C:cytoplasm"/>
    <property type="evidence" value="ECO:0007669"/>
    <property type="project" value="UniProtKB-ARBA"/>
</dbReference>
<keyword evidence="10" id="KW-0406">Ion transport</keyword>
<feature type="transmembrane region" description="Helical" evidence="21">
    <location>
        <begin position="533"/>
        <end position="553"/>
    </location>
</feature>
<feature type="compositionally biased region" description="Low complexity" evidence="20">
    <location>
        <begin position="29"/>
        <end position="78"/>
    </location>
</feature>
<evidence type="ECO:0000256" key="19">
    <source>
        <dbReference type="ARBA" id="ARBA00082876"/>
    </source>
</evidence>
<dbReference type="Pfam" id="PF00520">
    <property type="entry name" value="Ion_trans"/>
    <property type="match status" value="1"/>
</dbReference>
<protein>
    <recommendedName>
        <fullName evidence="16">Delayed-rectifier potassium channel regulatory subunit KCNS2</fullName>
    </recommendedName>
    <alternativeName>
        <fullName evidence="17">Delayed-rectifier K(+) channel alpha subunit 2</fullName>
    </alternativeName>
    <alternativeName>
        <fullName evidence="18">Delayed-rectifier potassium channel subunit Kv9.2</fullName>
    </alternativeName>
    <alternativeName>
        <fullName evidence="19">Potassium voltage-gated channel subfamily S member 2</fullName>
    </alternativeName>
</protein>
<dbReference type="InterPro" id="IPR011333">
    <property type="entry name" value="SKP1/BTB/POZ_sf"/>
</dbReference>
<dbReference type="GO" id="GO:1901379">
    <property type="term" value="P:regulation of potassium ion transmembrane transport"/>
    <property type="evidence" value="ECO:0007669"/>
    <property type="project" value="UniProtKB-ARBA"/>
</dbReference>
<keyword evidence="7" id="KW-0851">Voltage-gated channel</keyword>
<evidence type="ECO:0000256" key="21">
    <source>
        <dbReference type="SAM" id="Phobius"/>
    </source>
</evidence>
<dbReference type="PRINTS" id="PR01494">
    <property type="entry name" value="KV9CHANNEL"/>
</dbReference>
<keyword evidence="9 21" id="KW-1133">Transmembrane helix</keyword>
<keyword evidence="8" id="KW-0630">Potassium</keyword>
<organism evidence="23 24">
    <name type="scientific">Diceros bicornis minor</name>
    <name type="common">South-central black rhinoceros</name>
    <dbReference type="NCBI Taxonomy" id="77932"/>
    <lineage>
        <taxon>Eukaryota</taxon>
        <taxon>Metazoa</taxon>
        <taxon>Chordata</taxon>
        <taxon>Craniata</taxon>
        <taxon>Vertebrata</taxon>
        <taxon>Euteleostomi</taxon>
        <taxon>Mammalia</taxon>
        <taxon>Eutheria</taxon>
        <taxon>Laurasiatheria</taxon>
        <taxon>Perissodactyla</taxon>
        <taxon>Rhinocerotidae</taxon>
        <taxon>Diceros</taxon>
    </lineage>
</organism>
<dbReference type="GO" id="GO:0015459">
    <property type="term" value="F:potassium channel regulator activity"/>
    <property type="evidence" value="ECO:0007669"/>
    <property type="project" value="UniProtKB-ARBA"/>
</dbReference>
<dbReference type="GO" id="GO:0005249">
    <property type="term" value="F:voltage-gated potassium channel activity"/>
    <property type="evidence" value="ECO:0007669"/>
    <property type="project" value="InterPro"/>
</dbReference>
<evidence type="ECO:0000256" key="11">
    <source>
        <dbReference type="ARBA" id="ARBA00023136"/>
    </source>
</evidence>
<dbReference type="GO" id="GO:0008076">
    <property type="term" value="C:voltage-gated potassium channel complex"/>
    <property type="evidence" value="ECO:0007669"/>
    <property type="project" value="InterPro"/>
</dbReference>
<evidence type="ECO:0000256" key="8">
    <source>
        <dbReference type="ARBA" id="ARBA00022958"/>
    </source>
</evidence>
<comment type="caution">
    <text evidence="23">The sequence shown here is derived from an EMBL/GenBank/DDBJ whole genome shotgun (WGS) entry which is preliminary data.</text>
</comment>
<dbReference type="GO" id="GO:0001508">
    <property type="term" value="P:action potential"/>
    <property type="evidence" value="ECO:0007669"/>
    <property type="project" value="TreeGrafter"/>
</dbReference>
<keyword evidence="4" id="KW-0633">Potassium transport</keyword>
<dbReference type="Gene3D" id="1.10.287.70">
    <property type="match status" value="1"/>
</dbReference>
<feature type="domain" description="BTB" evidence="22">
    <location>
        <begin position="193"/>
        <end position="302"/>
    </location>
</feature>
<feature type="compositionally biased region" description="Basic and acidic residues" evidence="20">
    <location>
        <begin position="18"/>
        <end position="28"/>
    </location>
</feature>
<dbReference type="CDD" id="cd18427">
    <property type="entry name" value="BTB_POZ_KCNS2"/>
    <property type="match status" value="1"/>
</dbReference>
<proteinExistence type="inferred from homology"/>
<evidence type="ECO:0000256" key="12">
    <source>
        <dbReference type="ARBA" id="ARBA00023303"/>
    </source>
</evidence>
<evidence type="ECO:0000256" key="20">
    <source>
        <dbReference type="SAM" id="MobiDB-lite"/>
    </source>
</evidence>
<dbReference type="InterPro" id="IPR003968">
    <property type="entry name" value="K_chnl_volt-dep_Kv"/>
</dbReference>
<evidence type="ECO:0000256" key="1">
    <source>
        <dbReference type="ARBA" id="ARBA00004651"/>
    </source>
</evidence>
<dbReference type="PRINTS" id="PR01491">
    <property type="entry name" value="KVCHANNEL"/>
</dbReference>
<keyword evidence="3" id="KW-1003">Cell membrane</keyword>
<dbReference type="Proteomes" id="UP000551758">
    <property type="component" value="Unassembled WGS sequence"/>
</dbReference>
<keyword evidence="24" id="KW-1185">Reference proteome</keyword>
<evidence type="ECO:0000259" key="22">
    <source>
        <dbReference type="SMART" id="SM00225"/>
    </source>
</evidence>
<feature type="transmembrane region" description="Helical" evidence="21">
    <location>
        <begin position="436"/>
        <end position="457"/>
    </location>
</feature>
<dbReference type="PRINTS" id="PR00169">
    <property type="entry name" value="KCHANNEL"/>
</dbReference>
<feature type="region of interest" description="Disordered" evidence="20">
    <location>
        <begin position="1"/>
        <end position="78"/>
    </location>
</feature>
<dbReference type="FunFam" id="3.30.710.10:FF:000029">
    <property type="entry name" value="potassium voltage-gated channel subfamily S member 2"/>
    <property type="match status" value="1"/>
</dbReference>
<evidence type="ECO:0000256" key="17">
    <source>
        <dbReference type="ARBA" id="ARBA00077017"/>
    </source>
</evidence>
<evidence type="ECO:0000313" key="24">
    <source>
        <dbReference type="Proteomes" id="UP000551758"/>
    </source>
</evidence>
<evidence type="ECO:0000256" key="3">
    <source>
        <dbReference type="ARBA" id="ARBA00022475"/>
    </source>
</evidence>
<feature type="transmembrane region" description="Helical" evidence="21">
    <location>
        <begin position="364"/>
        <end position="385"/>
    </location>
</feature>
<dbReference type="InterPro" id="IPR005821">
    <property type="entry name" value="Ion_trans_dom"/>
</dbReference>
<comment type="similarity">
    <text evidence="14">Belongs to the potassium channel family. S (TC 1.A.1.2) subfamily. Kv9.2/KCNS2 sub-subfamily.</text>
</comment>
<keyword evidence="5 21" id="KW-0812">Transmembrane</keyword>
<dbReference type="InterPro" id="IPR027359">
    <property type="entry name" value="Volt_channel_dom_sf"/>
</dbReference>
<dbReference type="SUPFAM" id="SSF81324">
    <property type="entry name" value="Voltage-gated potassium channels"/>
    <property type="match status" value="1"/>
</dbReference>
<sequence length="653" mass="71663">MGEGLGKVPCVEPGAQKGRRDAPEESRGAEAAAAAAAASPGPGAAAASGAGARGAIRSAPPRRAPGTGSAPAPAPAGACRAGCGLSWGLRSARIERRGLCERRGHAATCEPPATAGGGSISGRRREETLGGPRPPARQAHTQAHTHSLPRAHAQPVGGGGHRDARQQVGEVSRRPQPRVSSLWDVSEANVEDGEIRINVGGFKRRLRSHTLLRFPETRLGRLLLCHSREAILELCDDYDDVQHEFYFDRNPELFPYVLHFYHTGKLHVMAELCVFSFSQEIEYWGINEFFIDSCCSYSYHGRKVEPEQEKWDEQSDQESTTSSFDEILAFYNDASKFDGQPLGNFRRQLWLALDNPGYSVLSRVFSVLSILVVLGSIITMCLNSLPDFQIPDSQGNPGEDPRFEIVEHFGIAWFTFELVARFAVAPDFLKFFKNALNLIDLMSIVPFYITLVVNLVVESSPTLANLGRVAQVLRLMRIFRILKLARHSTGLRSLGATLKYSYKEVGLLLLYLSVGISIFSVVAYTIEKEENEGLATIPACWWWATVSMTTVGYGDVVPGTTAGKLTASACILAGILVVVLPITLIFNKFSHFYRRQKQLESAMRSCDFGDGMKEVPSINLRDYYAHKVKSLMASLTNMSRSSPSELSLNDSLH</sequence>
<reference evidence="23 24" key="1">
    <citation type="journal article" date="2020" name="Mol. Biol. Evol.">
        <title>Interspecific Gene Flow and the Evolution of Specialization in Black and White Rhinoceros.</title>
        <authorList>
            <person name="Moodley Y."/>
            <person name="Westbury M.V."/>
            <person name="Russo I.M."/>
            <person name="Gopalakrishnan S."/>
            <person name="Rakotoarivelo A."/>
            <person name="Olsen R.A."/>
            <person name="Prost S."/>
            <person name="Tunstall T."/>
            <person name="Ryder O.A."/>
            <person name="Dalen L."/>
            <person name="Bruford M.W."/>
        </authorList>
    </citation>
    <scope>NUCLEOTIDE SEQUENCE [LARGE SCALE GENOMIC DNA]</scope>
    <source>
        <strain evidence="23">SBR-YM</strain>
        <tissue evidence="23">Skin</tissue>
    </source>
</reference>
<evidence type="ECO:0000313" key="23">
    <source>
        <dbReference type="EMBL" id="KAF5915187.1"/>
    </source>
</evidence>
<dbReference type="InterPro" id="IPR003131">
    <property type="entry name" value="T1-type_BTB"/>
</dbReference>
<dbReference type="PANTHER" id="PTHR11537:SF60">
    <property type="entry name" value="POTASSIUM VOLTAGE-GATED CHANNEL SUBFAMILY S MEMBER 2"/>
    <property type="match status" value="1"/>
</dbReference>
<keyword evidence="6" id="KW-0631">Potassium channel</keyword>
<name>A0A7J7EHP5_DICBM</name>
<keyword evidence="12" id="KW-0407">Ion channel</keyword>
<accession>A0A7J7EHP5</accession>
<dbReference type="EMBL" id="JACDTQ010002883">
    <property type="protein sequence ID" value="KAF5915187.1"/>
    <property type="molecule type" value="Genomic_DNA"/>
</dbReference>
<dbReference type="FunFam" id="1.20.120.350:FF:000029">
    <property type="entry name" value="Potassium voltage-gated channel subfamily S member 2"/>
    <property type="match status" value="1"/>
</dbReference>
<evidence type="ECO:0000256" key="4">
    <source>
        <dbReference type="ARBA" id="ARBA00022538"/>
    </source>
</evidence>
<dbReference type="GO" id="GO:0051260">
    <property type="term" value="P:protein homooligomerization"/>
    <property type="evidence" value="ECO:0007669"/>
    <property type="project" value="InterPro"/>
</dbReference>
<feature type="region of interest" description="Disordered" evidence="20">
    <location>
        <begin position="107"/>
        <end position="177"/>
    </location>
</feature>
<evidence type="ECO:0000256" key="7">
    <source>
        <dbReference type="ARBA" id="ARBA00022882"/>
    </source>
</evidence>
<dbReference type="InterPro" id="IPR028325">
    <property type="entry name" value="VG_K_chnl"/>
</dbReference>
<dbReference type="FunFam" id="1.10.287.70:FF:000005">
    <property type="entry name" value="potassium voltage-gated channel subfamily G member 1"/>
    <property type="match status" value="1"/>
</dbReference>
<evidence type="ECO:0000256" key="13">
    <source>
        <dbReference type="ARBA" id="ARBA00049573"/>
    </source>
</evidence>
<comment type="function">
    <text evidence="13">Potassium channel regulatory subunit that modulate the delayed rectifier voltage-gated potassium channel activity of KCNB1 and KCNB2 by altering their kinetics, expression levels, and shifting the half-inactivation potential to more polarized values. While it does not form functional channels on its own, it can form functional heterotetrameric channels with KCNB1 and KCNB2. Each regulatory subunit has unique regulatory properties that can lead to extensive inhibition, significant changes in kinetics, and/or substantial shifts in the voltage dependencies of the inactivation process.</text>
</comment>
<evidence type="ECO:0000256" key="16">
    <source>
        <dbReference type="ARBA" id="ARBA00070342"/>
    </source>
</evidence>
<feature type="transmembrane region" description="Helical" evidence="21">
    <location>
        <begin position="565"/>
        <end position="586"/>
    </location>
</feature>
<comment type="subunit">
    <text evidence="15">Heterotetramer with KCNB1 and KCNB2. Does not form homomultimers.</text>
</comment>
<dbReference type="InterPro" id="IPR003971">
    <property type="entry name" value="K_chnl_volt-dep_Kv5/Kv9"/>
</dbReference>
<dbReference type="Gene3D" id="3.30.710.10">
    <property type="entry name" value="Potassium Channel Kv1.1, Chain A"/>
    <property type="match status" value="1"/>
</dbReference>